<dbReference type="AlphaFoldDB" id="A0A1W6BBA1"/>
<feature type="transmembrane region" description="Helical" evidence="1">
    <location>
        <begin position="6"/>
        <end position="24"/>
    </location>
</feature>
<keyword evidence="1" id="KW-1133">Transmembrane helix</keyword>
<keyword evidence="1" id="KW-0472">Membrane</keyword>
<dbReference type="Proteomes" id="UP000192900">
    <property type="component" value="Plasmid pPALTYR11Z"/>
</dbReference>
<dbReference type="EMBL" id="CP019707">
    <property type="protein sequence ID" value="ARJ44395.1"/>
    <property type="molecule type" value="Genomic_DNA"/>
</dbReference>
<keyword evidence="2" id="KW-0614">Plasmid</keyword>
<dbReference type="OrthoDB" id="6538162at2"/>
<evidence type="ECO:0000313" key="3">
    <source>
        <dbReference type="Proteomes" id="UP000192900"/>
    </source>
</evidence>
<feature type="transmembrane region" description="Helical" evidence="1">
    <location>
        <begin position="131"/>
        <end position="151"/>
    </location>
</feature>
<protein>
    <submittedName>
        <fullName evidence="2">Uncharacterized protein</fullName>
    </submittedName>
</protein>
<evidence type="ECO:0000256" key="1">
    <source>
        <dbReference type="SAM" id="Phobius"/>
    </source>
</evidence>
<dbReference type="KEGG" id="palh:B1H58_20455"/>
<proteinExistence type="predicted"/>
<accession>A0A1W6BBA1</accession>
<feature type="transmembrane region" description="Helical" evidence="1">
    <location>
        <begin position="105"/>
        <end position="125"/>
    </location>
</feature>
<name>A0A1W6BBA1_9GAMM</name>
<keyword evidence="1" id="KW-0812">Transmembrane</keyword>
<gene>
    <name evidence="2" type="ORF">B1H58_20455</name>
</gene>
<keyword evidence="3" id="KW-1185">Reference proteome</keyword>
<geneLocation type="plasmid" evidence="3">
    <name>ppaltyr11z</name>
</geneLocation>
<dbReference type="RefSeq" id="WP_085072410.1">
    <property type="nucleotide sequence ID" value="NZ_CP019707.1"/>
</dbReference>
<reference evidence="2 3" key="1">
    <citation type="submission" date="2017-02" db="EMBL/GenBank/DDBJ databases">
        <title>Complete genome sequence of the drought resistance-promoting endophyte Pantoea alhagi LTYR-11Z.</title>
        <authorList>
            <person name="Zhang L."/>
        </authorList>
    </citation>
    <scope>NUCLEOTIDE SEQUENCE [LARGE SCALE GENOMIC DNA]</scope>
    <source>
        <strain evidence="2 3">LTYR-11Z</strain>
        <plasmid evidence="3">Plasmid ppaltyr11z</plasmid>
    </source>
</reference>
<evidence type="ECO:0000313" key="2">
    <source>
        <dbReference type="EMBL" id="ARJ44395.1"/>
    </source>
</evidence>
<organism evidence="2 3">
    <name type="scientific">Pantoea alhagi</name>
    <dbReference type="NCBI Taxonomy" id="1891675"/>
    <lineage>
        <taxon>Bacteria</taxon>
        <taxon>Pseudomonadati</taxon>
        <taxon>Pseudomonadota</taxon>
        <taxon>Gammaproteobacteria</taxon>
        <taxon>Enterobacterales</taxon>
        <taxon>Erwiniaceae</taxon>
        <taxon>Pantoea</taxon>
    </lineage>
</organism>
<sequence length="170" mass="18719">MTLLLIAATAAVSLMMLMAWLPEFRAKGALLRRWSKGGGEPRCSKAVQSVVEAFIQGFSDIHNLTVTETARIREMKSRPGMMPVTLLLHPQLVRREKGRFARGRNLTAVFVSTGVSALIMPPLAGMAMHNMSLWLLPFLNTAVFFAGLQLLRYAYSDLGLMNVLVTGKAD</sequence>